<feature type="transmembrane region" description="Helical" evidence="1">
    <location>
        <begin position="85"/>
        <end position="103"/>
    </location>
</feature>
<reference evidence="3 4" key="1">
    <citation type="submission" date="2017-04" db="EMBL/GenBank/DDBJ databases">
        <authorList>
            <person name="Afonso C.L."/>
            <person name="Miller P.J."/>
            <person name="Scott M.A."/>
            <person name="Spackman E."/>
            <person name="Goraichik I."/>
            <person name="Dimitrov K.M."/>
            <person name="Suarez D.L."/>
            <person name="Swayne D.E."/>
        </authorList>
    </citation>
    <scope>NUCLEOTIDE SEQUENCE [LARGE SCALE GENOMIC DNA]</scope>
    <source>
        <strain evidence="3 4">USBA 355</strain>
    </source>
</reference>
<dbReference type="Proteomes" id="UP000192917">
    <property type="component" value="Unassembled WGS sequence"/>
</dbReference>
<dbReference type="PANTHER" id="PTHR22911">
    <property type="entry name" value="ACYL-MALONYL CONDENSING ENZYME-RELATED"/>
    <property type="match status" value="1"/>
</dbReference>
<keyword evidence="1" id="KW-1133">Transmembrane helix</keyword>
<organism evidence="3 4">
    <name type="scientific">Tistlia consotensis USBA 355</name>
    <dbReference type="NCBI Taxonomy" id="560819"/>
    <lineage>
        <taxon>Bacteria</taxon>
        <taxon>Pseudomonadati</taxon>
        <taxon>Pseudomonadota</taxon>
        <taxon>Alphaproteobacteria</taxon>
        <taxon>Rhodospirillales</taxon>
        <taxon>Rhodovibrionaceae</taxon>
        <taxon>Tistlia</taxon>
    </lineage>
</organism>
<dbReference type="GO" id="GO:0016020">
    <property type="term" value="C:membrane"/>
    <property type="evidence" value="ECO:0007669"/>
    <property type="project" value="InterPro"/>
</dbReference>
<proteinExistence type="predicted"/>
<dbReference type="AlphaFoldDB" id="A0A1Y6B8Y4"/>
<dbReference type="EMBL" id="FWZX01000001">
    <property type="protein sequence ID" value="SME91709.1"/>
    <property type="molecule type" value="Genomic_DNA"/>
</dbReference>
<feature type="transmembrane region" description="Helical" evidence="1">
    <location>
        <begin position="109"/>
        <end position="127"/>
    </location>
</feature>
<dbReference type="InterPro" id="IPR037185">
    <property type="entry name" value="EmrE-like"/>
</dbReference>
<name>A0A1Y6B8Y4_9PROT</name>
<sequence length="309" mass="32121">MSRTTIDRRPDRVARGAALIVGSVFLMSLQDAVIKYASADLPLWQLWLLRGLLALPALIAVAALRRPAPRSSLARALGGWPLLRAGLLVLMYLCLYAAVPVLSLSTVAAGFYTGPLFITLLSAVLLGEPVGRRGWLAVALGFTGVLVVLRPGGDAFAWPTLLPVLAGLFYACAAVATRGRCRDAAPVVLALALNLALLAAGLLAGLALALWRPTPAEAAISPFLFGSWAVMGAADWGLIGLLALLIVGIGIGLAAAYQAAPPVIVATFDYSYLIFAAAWSYGLFDEPPDGPTVAGTLMIAGAGLLVVQR</sequence>
<feature type="transmembrane region" description="Helical" evidence="1">
    <location>
        <begin position="44"/>
        <end position="64"/>
    </location>
</feature>
<dbReference type="RefSeq" id="WP_085120774.1">
    <property type="nucleotide sequence ID" value="NZ_FWZX01000001.1"/>
</dbReference>
<dbReference type="Pfam" id="PF00892">
    <property type="entry name" value="EamA"/>
    <property type="match status" value="1"/>
</dbReference>
<gene>
    <name evidence="3" type="ORF">SAMN05428998_101432</name>
</gene>
<dbReference type="SUPFAM" id="SSF103481">
    <property type="entry name" value="Multidrug resistance efflux transporter EmrE"/>
    <property type="match status" value="2"/>
</dbReference>
<feature type="transmembrane region" description="Helical" evidence="1">
    <location>
        <begin position="12"/>
        <end position="29"/>
    </location>
</feature>
<feature type="transmembrane region" description="Helical" evidence="1">
    <location>
        <begin position="134"/>
        <end position="150"/>
    </location>
</feature>
<protein>
    <submittedName>
        <fullName evidence="3">EamA-like transporter family protein</fullName>
    </submittedName>
</protein>
<feature type="transmembrane region" description="Helical" evidence="1">
    <location>
        <begin position="290"/>
        <end position="307"/>
    </location>
</feature>
<keyword evidence="1" id="KW-0812">Transmembrane</keyword>
<feature type="transmembrane region" description="Helical" evidence="1">
    <location>
        <begin position="188"/>
        <end position="211"/>
    </location>
</feature>
<feature type="transmembrane region" description="Helical" evidence="1">
    <location>
        <begin position="263"/>
        <end position="284"/>
    </location>
</feature>
<feature type="transmembrane region" description="Helical" evidence="1">
    <location>
        <begin position="156"/>
        <end position="176"/>
    </location>
</feature>
<dbReference type="InterPro" id="IPR000620">
    <property type="entry name" value="EamA_dom"/>
</dbReference>
<evidence type="ECO:0000313" key="4">
    <source>
        <dbReference type="Proteomes" id="UP000192917"/>
    </source>
</evidence>
<evidence type="ECO:0000259" key="2">
    <source>
        <dbReference type="Pfam" id="PF00892"/>
    </source>
</evidence>
<evidence type="ECO:0000256" key="1">
    <source>
        <dbReference type="SAM" id="Phobius"/>
    </source>
</evidence>
<evidence type="ECO:0000313" key="3">
    <source>
        <dbReference type="EMBL" id="SME91709.1"/>
    </source>
</evidence>
<dbReference type="STRING" id="560819.SAMN05428998_101432"/>
<keyword evidence="4" id="KW-1185">Reference proteome</keyword>
<feature type="transmembrane region" description="Helical" evidence="1">
    <location>
        <begin position="223"/>
        <end position="256"/>
    </location>
</feature>
<keyword evidence="1" id="KW-0472">Membrane</keyword>
<accession>A0A1Y6B8Y4</accession>
<feature type="domain" description="EamA" evidence="2">
    <location>
        <begin position="15"/>
        <end position="149"/>
    </location>
</feature>
<dbReference type="PANTHER" id="PTHR22911:SF103">
    <property type="entry name" value="BLR2811 PROTEIN"/>
    <property type="match status" value="1"/>
</dbReference>